<organism evidence="2 3">
    <name type="scientific">Candidatus Uhrbacteria bacterium GW2011_GWC2_41_11</name>
    <dbReference type="NCBI Taxonomy" id="1618985"/>
    <lineage>
        <taxon>Bacteria</taxon>
        <taxon>Candidatus Uhriibacteriota</taxon>
    </lineage>
</organism>
<accession>A0A0G0XG68</accession>
<evidence type="ECO:0000313" key="3">
    <source>
        <dbReference type="Proteomes" id="UP000034616"/>
    </source>
</evidence>
<proteinExistence type="predicted"/>
<keyword evidence="1" id="KW-1133">Transmembrane helix</keyword>
<reference evidence="2 3" key="1">
    <citation type="journal article" date="2015" name="Nature">
        <title>rRNA introns, odd ribosomes, and small enigmatic genomes across a large radiation of phyla.</title>
        <authorList>
            <person name="Brown C.T."/>
            <person name="Hug L.A."/>
            <person name="Thomas B.C."/>
            <person name="Sharon I."/>
            <person name="Castelle C.J."/>
            <person name="Singh A."/>
            <person name="Wilkins M.J."/>
            <person name="Williams K.H."/>
            <person name="Banfield J.F."/>
        </authorList>
    </citation>
    <scope>NUCLEOTIDE SEQUENCE [LARGE SCALE GENOMIC DNA]</scope>
</reference>
<name>A0A0G0XG68_9BACT</name>
<sequence length="275" mass="32018">MSTEVAKKFIRLEERLPPVLKQAREEIQKTEKEQEIWQKNLRNWRRFKYLLPVWILLWVGINFAFCFGGYLLSILPVIISFLLVVQVFGLILAWSKSPGPSEIYRPFKPMSGWTDDGPVIIFIWRTIATFHSLWAMGRYLQFASKEKDLSVLRDDRFWDLKQILLDVDAWDADVKLVNRLIDEVELEPEGRNNLSAVERLLTDLRADEAYVLNRIERGKRLMAEGPLGTSLSSHPSSATAFVDQIDTHHTRLHEHGKELHDLVQQIAARMEVNRI</sequence>
<keyword evidence="1" id="KW-0812">Transmembrane</keyword>
<comment type="caution">
    <text evidence="2">The sequence shown here is derived from an EMBL/GenBank/DDBJ whole genome shotgun (WGS) entry which is preliminary data.</text>
</comment>
<gene>
    <name evidence="2" type="ORF">UU35_C0009G0004</name>
</gene>
<evidence type="ECO:0000256" key="1">
    <source>
        <dbReference type="SAM" id="Phobius"/>
    </source>
</evidence>
<protein>
    <submittedName>
        <fullName evidence="2">Uncharacterized protein</fullName>
    </submittedName>
</protein>
<feature type="transmembrane region" description="Helical" evidence="1">
    <location>
        <begin position="77"/>
        <end position="95"/>
    </location>
</feature>
<dbReference type="EMBL" id="LCAH01000009">
    <property type="protein sequence ID" value="KKR86717.1"/>
    <property type="molecule type" value="Genomic_DNA"/>
</dbReference>
<feature type="transmembrane region" description="Helical" evidence="1">
    <location>
        <begin position="49"/>
        <end position="71"/>
    </location>
</feature>
<dbReference type="Proteomes" id="UP000034616">
    <property type="component" value="Unassembled WGS sequence"/>
</dbReference>
<dbReference type="AlphaFoldDB" id="A0A0G0XG68"/>
<evidence type="ECO:0000313" key="2">
    <source>
        <dbReference type="EMBL" id="KKR86717.1"/>
    </source>
</evidence>
<keyword evidence="1" id="KW-0472">Membrane</keyword>